<dbReference type="InterPro" id="IPR016181">
    <property type="entry name" value="Acyl_CoA_acyltransferase"/>
</dbReference>
<proteinExistence type="predicted"/>
<dbReference type="SUPFAM" id="SSF55729">
    <property type="entry name" value="Acyl-CoA N-acyltransferases (Nat)"/>
    <property type="match status" value="1"/>
</dbReference>
<dbReference type="Proteomes" id="UP000293036">
    <property type="component" value="Unassembled WGS sequence"/>
</dbReference>
<gene>
    <name evidence="2" type="ORF">EZJ44_02065</name>
</gene>
<evidence type="ECO:0000313" key="2">
    <source>
        <dbReference type="EMBL" id="TBW22721.1"/>
    </source>
</evidence>
<accession>A0A4Q9V0X9</accession>
<protein>
    <submittedName>
        <fullName evidence="2">GNAT family N-acetyltransferase</fullName>
    </submittedName>
</protein>
<dbReference type="InterPro" id="IPR025289">
    <property type="entry name" value="DUF4081"/>
</dbReference>
<dbReference type="Gene3D" id="3.40.630.30">
    <property type="match status" value="1"/>
</dbReference>
<sequence>MRFLHRTHGTHIARLPRCLYNQAAIALERDPVASIFLRAALEERNPFRGAHFLMLRNDARVPDSLCWHGANIAPWGFDSHGLDQLARYLGKESIFANSIVGPADQVMGLWERIQWRFPSPRDVRAHQLSMVAQACDARKSATASASSQYEMNITNVTVRRAAVTDFDIVFPASVAMFIEEVGYDPSIAGEAYAQRVRQLLAQGRTFICEGRDPYGARRVEFKADVGILAGSVAQLQGVWTSPDLRGNGIATAALAQVVRMINADMAKTISLYVNDYNHGAIHVYEKVGFTTVGEFATVML</sequence>
<evidence type="ECO:0000259" key="1">
    <source>
        <dbReference type="PROSITE" id="PS51186"/>
    </source>
</evidence>
<dbReference type="EMBL" id="SJDT01000002">
    <property type="protein sequence ID" value="TBW22721.1"/>
    <property type="molecule type" value="Genomic_DNA"/>
</dbReference>
<dbReference type="PANTHER" id="PTHR43072">
    <property type="entry name" value="N-ACETYLTRANSFERASE"/>
    <property type="match status" value="1"/>
</dbReference>
<dbReference type="OrthoDB" id="5241264at2"/>
<keyword evidence="3" id="KW-1185">Reference proteome</keyword>
<name>A0A4Q9V0X9_9ACTO</name>
<feature type="domain" description="N-acetyltransferase" evidence="1">
    <location>
        <begin position="156"/>
        <end position="300"/>
    </location>
</feature>
<organism evidence="2 3">
    <name type="scientific">Arcanobacterium bovis</name>
    <dbReference type="NCBI Taxonomy" id="2529275"/>
    <lineage>
        <taxon>Bacteria</taxon>
        <taxon>Bacillati</taxon>
        <taxon>Actinomycetota</taxon>
        <taxon>Actinomycetes</taxon>
        <taxon>Actinomycetales</taxon>
        <taxon>Actinomycetaceae</taxon>
        <taxon>Arcanobacterium</taxon>
    </lineage>
</organism>
<evidence type="ECO:0000313" key="3">
    <source>
        <dbReference type="Proteomes" id="UP000293036"/>
    </source>
</evidence>
<comment type="caution">
    <text evidence="2">The sequence shown here is derived from an EMBL/GenBank/DDBJ whole genome shotgun (WGS) entry which is preliminary data.</text>
</comment>
<dbReference type="InterPro" id="IPR000182">
    <property type="entry name" value="GNAT_dom"/>
</dbReference>
<dbReference type="PANTHER" id="PTHR43072:SF54">
    <property type="entry name" value="GCN5-RELATED N-ACETYLTRANSFERASE"/>
    <property type="match status" value="1"/>
</dbReference>
<dbReference type="Pfam" id="PF13312">
    <property type="entry name" value="DUF4081"/>
    <property type="match status" value="1"/>
</dbReference>
<dbReference type="PROSITE" id="PS51186">
    <property type="entry name" value="GNAT"/>
    <property type="match status" value="1"/>
</dbReference>
<dbReference type="AlphaFoldDB" id="A0A4Q9V0X9"/>
<dbReference type="Pfam" id="PF00583">
    <property type="entry name" value="Acetyltransf_1"/>
    <property type="match status" value="1"/>
</dbReference>
<dbReference type="GO" id="GO:0016747">
    <property type="term" value="F:acyltransferase activity, transferring groups other than amino-acyl groups"/>
    <property type="evidence" value="ECO:0007669"/>
    <property type="project" value="InterPro"/>
</dbReference>
<keyword evidence="2" id="KW-0808">Transferase</keyword>
<reference evidence="2 3" key="1">
    <citation type="submission" date="2019-02" db="EMBL/GenBank/DDBJ databases">
        <title>Arcanobacterium bovis sp. nov., isolated from the milk of a cow with mastitis.</title>
        <authorList>
            <person name="Sammra O."/>
            <person name="Foster G."/>
            <person name="Hassan A."/>
            <person name="Alssahen M."/>
            <person name="Laemmler C."/>
            <person name="Borowiak M."/>
            <person name="Malorny B."/>
            <person name="Abdulmawjood A."/>
        </authorList>
    </citation>
    <scope>NUCLEOTIDE SEQUENCE [LARGE SCALE GENOMIC DNA]</scope>
    <source>
        <strain evidence="2 3">C605018/01/1</strain>
    </source>
</reference>